<dbReference type="EMBL" id="QLYR01000006">
    <property type="protein sequence ID" value="RAQ28300.1"/>
    <property type="molecule type" value="Genomic_DNA"/>
</dbReference>
<evidence type="ECO:0000313" key="2">
    <source>
        <dbReference type="Proteomes" id="UP000249377"/>
    </source>
</evidence>
<dbReference type="Gene3D" id="3.40.30.10">
    <property type="entry name" value="Glutaredoxin"/>
    <property type="match status" value="1"/>
</dbReference>
<keyword evidence="2" id="KW-1185">Reference proteome</keyword>
<gene>
    <name evidence="1" type="ORF">DPQ25_09870</name>
</gene>
<reference evidence="1 2" key="1">
    <citation type="submission" date="2018-06" db="EMBL/GenBank/DDBJ databases">
        <title>Noncontiguous genome sequence of Ruminococcaceae bacterium ASD2818.</title>
        <authorList>
            <person name="Chaplin A.V."/>
            <person name="Sokolova S.R."/>
            <person name="Kochetkova T.O."/>
            <person name="Goltsov A.Y."/>
            <person name="Trofimov D.Y."/>
            <person name="Efimov B.A."/>
        </authorList>
    </citation>
    <scope>NUCLEOTIDE SEQUENCE [LARGE SCALE GENOMIC DNA]</scope>
    <source>
        <strain evidence="1 2">ASD2818</strain>
    </source>
</reference>
<protein>
    <submittedName>
        <fullName evidence="1">(2Fe-2S) ferredoxin domain-containing protein</fullName>
    </submittedName>
</protein>
<dbReference type="InterPro" id="IPR036249">
    <property type="entry name" value="Thioredoxin-like_sf"/>
</dbReference>
<comment type="caution">
    <text evidence="1">The sequence shown here is derived from an EMBL/GenBank/DDBJ whole genome shotgun (WGS) entry which is preliminary data.</text>
</comment>
<dbReference type="RefSeq" id="WP_112333012.1">
    <property type="nucleotide sequence ID" value="NZ_JADPHD010000006.1"/>
</dbReference>
<dbReference type="CDD" id="cd02980">
    <property type="entry name" value="TRX_Fd_family"/>
    <property type="match status" value="1"/>
</dbReference>
<proteinExistence type="predicted"/>
<dbReference type="Proteomes" id="UP000249377">
    <property type="component" value="Unassembled WGS sequence"/>
</dbReference>
<evidence type="ECO:0000313" key="1">
    <source>
        <dbReference type="EMBL" id="RAQ28300.1"/>
    </source>
</evidence>
<name>A0A328UF84_9FIRM</name>
<dbReference type="AlphaFoldDB" id="A0A328UF84"/>
<dbReference type="SUPFAM" id="SSF52833">
    <property type="entry name" value="Thioredoxin-like"/>
    <property type="match status" value="1"/>
</dbReference>
<sequence>MMTIEQLEAERRESRGKVMLRRIGEPSVRVLVSMDDCGIRAGARPVLSALAAEAEKLELPGVLVAATGCVGLCPMEPVVEVFEEGRKTTYVHMTAEKAARVAKEHLAGGRVVAEYTIDSNS</sequence>
<organism evidence="1 2">
    <name type="scientific">Hydrogeniiclostridium mannosilyticum</name>
    <dbReference type="NCBI Taxonomy" id="2764322"/>
    <lineage>
        <taxon>Bacteria</taxon>
        <taxon>Bacillati</taxon>
        <taxon>Bacillota</taxon>
        <taxon>Clostridia</taxon>
        <taxon>Eubacteriales</taxon>
        <taxon>Acutalibacteraceae</taxon>
        <taxon>Hydrogeniiclostridium</taxon>
    </lineage>
</organism>
<accession>A0A328UF84</accession>